<comment type="subcellular location">
    <subcellularLocation>
        <location evidence="1">Membrane</location>
        <topology evidence="1">Multi-pass membrane protein</topology>
    </subcellularLocation>
</comment>
<dbReference type="AlphaFoldDB" id="A0A5E4B3S9"/>
<keyword evidence="5 8" id="KW-1133">Transmembrane helix</keyword>
<feature type="transmembrane region" description="Helical" evidence="8">
    <location>
        <begin position="237"/>
        <end position="261"/>
    </location>
</feature>
<evidence type="ECO:0000256" key="6">
    <source>
        <dbReference type="ARBA" id="ARBA00023136"/>
    </source>
</evidence>
<evidence type="ECO:0000256" key="7">
    <source>
        <dbReference type="SAM" id="MobiDB-lite"/>
    </source>
</evidence>
<accession>A0A5E4B3S9</accession>
<comment type="similarity">
    <text evidence="2">Belongs to the TMEM176 family.</text>
</comment>
<evidence type="ECO:0000256" key="1">
    <source>
        <dbReference type="ARBA" id="ARBA00004141"/>
    </source>
</evidence>
<keyword evidence="10" id="KW-1185">Reference proteome</keyword>
<dbReference type="Pfam" id="PF04103">
    <property type="entry name" value="CD20"/>
    <property type="match status" value="1"/>
</dbReference>
<feature type="compositionally biased region" description="Basic and acidic residues" evidence="7">
    <location>
        <begin position="61"/>
        <end position="70"/>
    </location>
</feature>
<dbReference type="Proteomes" id="UP000335636">
    <property type="component" value="Unassembled WGS sequence"/>
</dbReference>
<dbReference type="InterPro" id="IPR009281">
    <property type="entry name" value="TMEM176A/TMEM176B"/>
</dbReference>
<organism evidence="9 10">
    <name type="scientific">Marmota monax</name>
    <name type="common">Woodchuck</name>
    <dbReference type="NCBI Taxonomy" id="9995"/>
    <lineage>
        <taxon>Eukaryota</taxon>
        <taxon>Metazoa</taxon>
        <taxon>Chordata</taxon>
        <taxon>Craniata</taxon>
        <taxon>Vertebrata</taxon>
        <taxon>Euteleostomi</taxon>
        <taxon>Mammalia</taxon>
        <taxon>Eutheria</taxon>
        <taxon>Euarchontoglires</taxon>
        <taxon>Glires</taxon>
        <taxon>Rodentia</taxon>
        <taxon>Sciuromorpha</taxon>
        <taxon>Sciuridae</taxon>
        <taxon>Xerinae</taxon>
        <taxon>Marmotini</taxon>
        <taxon>Marmota</taxon>
    </lineage>
</organism>
<evidence type="ECO:0000256" key="2">
    <source>
        <dbReference type="ARBA" id="ARBA00006022"/>
    </source>
</evidence>
<dbReference type="EMBL" id="CABDUW010000228">
    <property type="protein sequence ID" value="VTJ63399.1"/>
    <property type="molecule type" value="Genomic_DNA"/>
</dbReference>
<dbReference type="GO" id="GO:0016020">
    <property type="term" value="C:membrane"/>
    <property type="evidence" value="ECO:0007669"/>
    <property type="project" value="UniProtKB-SubCell"/>
</dbReference>
<reference evidence="9" key="1">
    <citation type="submission" date="2019-04" db="EMBL/GenBank/DDBJ databases">
        <authorList>
            <person name="Alioto T."/>
            <person name="Alioto T."/>
        </authorList>
    </citation>
    <scope>NUCLEOTIDE SEQUENCE [LARGE SCALE GENOMIC DNA]</scope>
</reference>
<keyword evidence="6 8" id="KW-0472">Membrane</keyword>
<name>A0A5E4B3S9_MARMO</name>
<proteinExistence type="inferred from homology"/>
<keyword evidence="3" id="KW-0597">Phosphoprotein</keyword>
<evidence type="ECO:0008006" key="11">
    <source>
        <dbReference type="Google" id="ProtNLM"/>
    </source>
</evidence>
<feature type="region of interest" description="Disordered" evidence="7">
    <location>
        <begin position="1"/>
        <end position="83"/>
    </location>
</feature>
<evidence type="ECO:0000256" key="3">
    <source>
        <dbReference type="ARBA" id="ARBA00022553"/>
    </source>
</evidence>
<comment type="caution">
    <text evidence="9">The sequence shown here is derived from an EMBL/GenBank/DDBJ whole genome shotgun (WGS) entry which is preliminary data.</text>
</comment>
<evidence type="ECO:0000313" key="9">
    <source>
        <dbReference type="EMBL" id="VTJ63399.1"/>
    </source>
</evidence>
<feature type="transmembrane region" description="Helical" evidence="8">
    <location>
        <begin position="378"/>
        <end position="400"/>
    </location>
</feature>
<dbReference type="PANTHER" id="PTHR15756:SF6">
    <property type="entry name" value="TRANSMEMBRANE PROTEIN 176A"/>
    <property type="match status" value="1"/>
</dbReference>
<evidence type="ECO:0000256" key="8">
    <source>
        <dbReference type="SAM" id="Phobius"/>
    </source>
</evidence>
<evidence type="ECO:0000313" key="10">
    <source>
        <dbReference type="Proteomes" id="UP000335636"/>
    </source>
</evidence>
<protein>
    <recommendedName>
        <fullName evidence="11">Transmembrane protein 176A</fullName>
    </recommendedName>
</protein>
<feature type="transmembrane region" description="Helical" evidence="8">
    <location>
        <begin position="267"/>
        <end position="290"/>
    </location>
</feature>
<keyword evidence="4 8" id="KW-0812">Transmembrane</keyword>
<dbReference type="PANTHER" id="PTHR15756">
    <property type="entry name" value="LR8/HCA112"/>
    <property type="match status" value="1"/>
</dbReference>
<evidence type="ECO:0000256" key="4">
    <source>
        <dbReference type="ARBA" id="ARBA00022692"/>
    </source>
</evidence>
<sequence>MESENQREQQPTGVELPSPRHKRWALPGALDTSRSFLPVLKGLGTEHPAPSTHSPQGSVLKELHPPKPRTETGGAGEGGAEQAASVLKGPWAVEGPASPAVLWELAEPSKLGGEDLELRTLQGGWEGGEQQAGVEEEGHFPATRAGSWAPTSSFAVLTALPATHSLRGPEESSLLSKDMGTADDGEVAPEALQPTHISVHVHQESALAKLLLAGCSLLRLPALPGGTAPQTLSNSRLLVASWVVQLVLGVLSGILGGFLYIYRPTRFCYLGAAIWTGAVAVLAGVAGFLYEKRGGICWALLRTLLILASFCTAIAAIVIGASSFHEYHYFADEDDCKIYSENWPTKSPITPSPKEVRRLNLCISQVNMLKALVISLQAMLMGVWVLLLLASLAPLCLYCWRRFPPKKKRQERKLLGANGI</sequence>
<feature type="transmembrane region" description="Helical" evidence="8">
    <location>
        <begin position="299"/>
        <end position="321"/>
    </location>
</feature>
<gene>
    <name evidence="9" type="ORF">MONAX_5E033864</name>
</gene>
<evidence type="ECO:0000256" key="5">
    <source>
        <dbReference type="ARBA" id="ARBA00022989"/>
    </source>
</evidence>
<dbReference type="InterPro" id="IPR007237">
    <property type="entry name" value="CD20-like"/>
</dbReference>